<sequence length="112" mass="13085">MKEKTRKNKQKENKLYDYIIIFFANKLNLPLIQYQYQKGVQSVCNNYEANIQQKVPAHRADDLLRITTLSGTALLIFKISQRKTNQFFQMSLVIQHLLVLSILQSTIAPICR</sequence>
<protein>
    <submittedName>
        <fullName evidence="1">Uncharacterized protein</fullName>
    </submittedName>
</protein>
<dbReference type="EMBL" id="RRYP01004643">
    <property type="protein sequence ID" value="TNV82702.1"/>
    <property type="molecule type" value="Genomic_DNA"/>
</dbReference>
<organism evidence="1 2">
    <name type="scientific">Halteria grandinella</name>
    <dbReference type="NCBI Taxonomy" id="5974"/>
    <lineage>
        <taxon>Eukaryota</taxon>
        <taxon>Sar</taxon>
        <taxon>Alveolata</taxon>
        <taxon>Ciliophora</taxon>
        <taxon>Intramacronucleata</taxon>
        <taxon>Spirotrichea</taxon>
        <taxon>Stichotrichia</taxon>
        <taxon>Sporadotrichida</taxon>
        <taxon>Halteriidae</taxon>
        <taxon>Halteria</taxon>
    </lineage>
</organism>
<reference evidence="1" key="1">
    <citation type="submission" date="2019-06" db="EMBL/GenBank/DDBJ databases">
        <authorList>
            <person name="Zheng W."/>
        </authorList>
    </citation>
    <scope>NUCLEOTIDE SEQUENCE</scope>
    <source>
        <strain evidence="1">QDHG01</strain>
    </source>
</reference>
<comment type="caution">
    <text evidence="1">The sequence shown here is derived from an EMBL/GenBank/DDBJ whole genome shotgun (WGS) entry which is preliminary data.</text>
</comment>
<evidence type="ECO:0000313" key="2">
    <source>
        <dbReference type="Proteomes" id="UP000785679"/>
    </source>
</evidence>
<gene>
    <name evidence="1" type="ORF">FGO68_gene14465</name>
</gene>
<dbReference type="AlphaFoldDB" id="A0A8J8NVC3"/>
<accession>A0A8J8NVC3</accession>
<keyword evidence="2" id="KW-1185">Reference proteome</keyword>
<name>A0A8J8NVC3_HALGN</name>
<evidence type="ECO:0000313" key="1">
    <source>
        <dbReference type="EMBL" id="TNV82702.1"/>
    </source>
</evidence>
<proteinExistence type="predicted"/>
<dbReference type="Proteomes" id="UP000785679">
    <property type="component" value="Unassembled WGS sequence"/>
</dbReference>